<dbReference type="EMBL" id="JAQGDS010000014">
    <property type="protein sequence ID" value="KAJ6256175.1"/>
    <property type="molecule type" value="Genomic_DNA"/>
</dbReference>
<dbReference type="Proteomes" id="UP001221413">
    <property type="component" value="Unassembled WGS sequence"/>
</dbReference>
<dbReference type="AlphaFoldDB" id="A0AAD6IPT4"/>
<name>A0AAD6IPT4_DREDA</name>
<protein>
    <submittedName>
        <fullName evidence="2">Uncharacterized protein</fullName>
    </submittedName>
</protein>
<accession>A0AAD6IPT4</accession>
<feature type="chain" id="PRO_5042090905" evidence="1">
    <location>
        <begin position="23"/>
        <end position="298"/>
    </location>
</feature>
<organism evidence="2 3">
    <name type="scientific">Drechslerella dactyloides</name>
    <name type="common">Nematode-trapping fungus</name>
    <name type="synonym">Arthrobotrys dactyloides</name>
    <dbReference type="NCBI Taxonomy" id="74499"/>
    <lineage>
        <taxon>Eukaryota</taxon>
        <taxon>Fungi</taxon>
        <taxon>Dikarya</taxon>
        <taxon>Ascomycota</taxon>
        <taxon>Pezizomycotina</taxon>
        <taxon>Orbiliomycetes</taxon>
        <taxon>Orbiliales</taxon>
        <taxon>Orbiliaceae</taxon>
        <taxon>Drechslerella</taxon>
    </lineage>
</organism>
<evidence type="ECO:0000313" key="3">
    <source>
        <dbReference type="Proteomes" id="UP001221413"/>
    </source>
</evidence>
<feature type="signal peptide" evidence="1">
    <location>
        <begin position="1"/>
        <end position="22"/>
    </location>
</feature>
<reference evidence="2" key="1">
    <citation type="submission" date="2023-01" db="EMBL/GenBank/DDBJ databases">
        <title>The chitinases involved in constricting ring structure development in the nematode-trapping fungus Drechslerella dactyloides.</title>
        <authorList>
            <person name="Wang R."/>
            <person name="Zhang L."/>
            <person name="Tang P."/>
            <person name="Li S."/>
            <person name="Liang L."/>
        </authorList>
    </citation>
    <scope>NUCLEOTIDE SEQUENCE</scope>
    <source>
        <strain evidence="2">YMF1.00031</strain>
    </source>
</reference>
<gene>
    <name evidence="2" type="ORF">Dda_9010</name>
</gene>
<evidence type="ECO:0000313" key="2">
    <source>
        <dbReference type="EMBL" id="KAJ6256175.1"/>
    </source>
</evidence>
<comment type="caution">
    <text evidence="2">The sequence shown here is derived from an EMBL/GenBank/DDBJ whole genome shotgun (WGS) entry which is preliminary data.</text>
</comment>
<evidence type="ECO:0000256" key="1">
    <source>
        <dbReference type="SAM" id="SignalP"/>
    </source>
</evidence>
<keyword evidence="3" id="KW-1185">Reference proteome</keyword>
<keyword evidence="1" id="KW-0732">Signal</keyword>
<proteinExistence type="predicted"/>
<sequence length="298" mass="31075">MLAPTLKSAVLPLALFTLRASAYTLTFYSDTDCQTNPILTHSINSTQQMESSCEMIPSSLRDQIVSAYLELDNTDQFLNYGVTLYSDARCGVRGAQMPADTCADASFGAMSFVVTSSSTTFDFGTVDSVYYSPPAGAGDAAYIPSSSSSDDTIVADQVDLMSEIDSTGDVLSVDLNGAGLPVGTTDDDCTTVKEQVINVDNDYSGVADGRISEVATIDDQGNESYQKIEVDYAGDLTGPDAIMQGPVVESDPTTNDPWAPDVGLDGTGGIAAAIPRGGASAVAYGPATTSPRPSSAYF</sequence>